<proteinExistence type="predicted"/>
<dbReference type="SUPFAM" id="SSF52058">
    <property type="entry name" value="L domain-like"/>
    <property type="match status" value="1"/>
</dbReference>
<dbReference type="Gene3D" id="3.80.10.10">
    <property type="entry name" value="Ribonuclease Inhibitor"/>
    <property type="match status" value="1"/>
</dbReference>
<dbReference type="InterPro" id="IPR001810">
    <property type="entry name" value="F-box_dom"/>
</dbReference>
<protein>
    <recommendedName>
        <fullName evidence="1">F-box domain-containing protein</fullName>
    </recommendedName>
</protein>
<organism evidence="2 3">
    <name type="scientific">Rhynchospora tenuis</name>
    <dbReference type="NCBI Taxonomy" id="198213"/>
    <lineage>
        <taxon>Eukaryota</taxon>
        <taxon>Viridiplantae</taxon>
        <taxon>Streptophyta</taxon>
        <taxon>Embryophyta</taxon>
        <taxon>Tracheophyta</taxon>
        <taxon>Spermatophyta</taxon>
        <taxon>Magnoliopsida</taxon>
        <taxon>Liliopsida</taxon>
        <taxon>Poales</taxon>
        <taxon>Cyperaceae</taxon>
        <taxon>Cyperoideae</taxon>
        <taxon>Rhynchosporeae</taxon>
        <taxon>Rhynchospora</taxon>
    </lineage>
</organism>
<dbReference type="InterPro" id="IPR053197">
    <property type="entry name" value="F-box_SCFL_complex_component"/>
</dbReference>
<evidence type="ECO:0000313" key="2">
    <source>
        <dbReference type="EMBL" id="KAJ3684167.1"/>
    </source>
</evidence>
<dbReference type="InterPro" id="IPR032675">
    <property type="entry name" value="LRR_dom_sf"/>
</dbReference>
<dbReference type="PANTHER" id="PTHR34223:SF51">
    <property type="entry name" value="OS06G0556300 PROTEIN"/>
    <property type="match status" value="1"/>
</dbReference>
<dbReference type="InterPro" id="IPR036047">
    <property type="entry name" value="F-box-like_dom_sf"/>
</dbReference>
<dbReference type="SMART" id="SM00256">
    <property type="entry name" value="FBOX"/>
    <property type="match status" value="1"/>
</dbReference>
<dbReference type="Pfam" id="PF00646">
    <property type="entry name" value="F-box"/>
    <property type="match status" value="1"/>
</dbReference>
<comment type="caution">
    <text evidence="2">The sequence shown here is derived from an EMBL/GenBank/DDBJ whole genome shotgun (WGS) entry which is preliminary data.</text>
</comment>
<gene>
    <name evidence="2" type="ORF">LUZ61_013331</name>
</gene>
<dbReference type="AlphaFoldDB" id="A0AAD5W8T3"/>
<keyword evidence="3" id="KW-1185">Reference proteome</keyword>
<dbReference type="CDD" id="cd22160">
    <property type="entry name" value="F-box_AtFBL13-like"/>
    <property type="match status" value="1"/>
</dbReference>
<dbReference type="InterPro" id="IPR055357">
    <property type="entry name" value="LRR_At1g61320_AtMIF1"/>
</dbReference>
<reference evidence="2 3" key="1">
    <citation type="journal article" date="2022" name="Cell">
        <title>Repeat-based holocentromeres influence genome architecture and karyotype evolution.</title>
        <authorList>
            <person name="Hofstatter P.G."/>
            <person name="Thangavel G."/>
            <person name="Lux T."/>
            <person name="Neumann P."/>
            <person name="Vondrak T."/>
            <person name="Novak P."/>
            <person name="Zhang M."/>
            <person name="Costa L."/>
            <person name="Castellani M."/>
            <person name="Scott A."/>
            <person name="Toegelov H."/>
            <person name="Fuchs J."/>
            <person name="Mata-Sucre Y."/>
            <person name="Dias Y."/>
            <person name="Vanzela A.L.L."/>
            <person name="Huettel B."/>
            <person name="Almeida C.C.S."/>
            <person name="Simkova H."/>
            <person name="Souza G."/>
            <person name="Pedrosa-Harand A."/>
            <person name="Macas J."/>
            <person name="Mayer K.F.X."/>
            <person name="Houben A."/>
            <person name="Marques A."/>
        </authorList>
    </citation>
    <scope>NUCLEOTIDE SEQUENCE [LARGE SCALE GENOMIC DNA]</scope>
    <source>
        <strain evidence="2">RhyTen1mFocal</strain>
    </source>
</reference>
<dbReference type="Pfam" id="PF23622">
    <property type="entry name" value="LRR_At1g61320_AtMIF1"/>
    <property type="match status" value="1"/>
</dbReference>
<dbReference type="Proteomes" id="UP001210211">
    <property type="component" value="Unassembled WGS sequence"/>
</dbReference>
<feature type="domain" description="F-box" evidence="1">
    <location>
        <begin position="10"/>
        <end position="46"/>
    </location>
</feature>
<evidence type="ECO:0000313" key="3">
    <source>
        <dbReference type="Proteomes" id="UP001210211"/>
    </source>
</evidence>
<accession>A0AAD5W8T3</accession>
<dbReference type="SUPFAM" id="SSF81383">
    <property type="entry name" value="F-box domain"/>
    <property type="match status" value="1"/>
</dbReference>
<dbReference type="PANTHER" id="PTHR34223">
    <property type="entry name" value="OS11G0201299 PROTEIN"/>
    <property type="match status" value="1"/>
</dbReference>
<name>A0AAD5W8T3_9POAL</name>
<dbReference type="EMBL" id="JAMRDG010000002">
    <property type="protein sequence ID" value="KAJ3684167.1"/>
    <property type="molecule type" value="Genomic_DNA"/>
</dbReference>
<sequence>MATSPIDDQIDRLSSLPDDLLSTILSFLPIRTAARTSVLCRRFRHLWQTSPSLHLISRDFCPHYFAAMVDSAVLRRSPSYPLLSLRLELSEYRHSPQTETLLPCLFHKACSLGLRHLTIEGCKLNPLSYTLFLIFSVNSLTSLSLPTLTFGRRGCLFPSAAALTNLKTLSVECYAVHSDKLNLLLSQLCSLEDLSIGVSTLRVFNLSSQTIKILKLTMLIGAPELGTVDLRLPSLELLHIENDGLLQLPLFQGEIPLLRKSIISLDEIREKYCSAVPGLLNSISHTEELVLRIEESDRELGPFSILLEPGKEPTKFPNLKHLEVTMCFHKHNFEDIVTLIHHSPALESLKLVHKALFSNVLTRKRKRDDWRSMLTHNADGNHNYIHFTNLHIGQHREEFVKLVSKQCTSVKKMG</sequence>
<dbReference type="PROSITE" id="PS50181">
    <property type="entry name" value="FBOX"/>
    <property type="match status" value="1"/>
</dbReference>
<dbReference type="InterPro" id="IPR053781">
    <property type="entry name" value="F-box_AtFBL13-like"/>
</dbReference>
<evidence type="ECO:0000259" key="1">
    <source>
        <dbReference type="PROSITE" id="PS50181"/>
    </source>
</evidence>